<dbReference type="GO" id="GO:0003948">
    <property type="term" value="F:N4-(beta-N-acetylglucosaminyl)-L-asparaginase activity"/>
    <property type="evidence" value="ECO:0007669"/>
    <property type="project" value="UniProtKB-EC"/>
</dbReference>
<protein>
    <submittedName>
        <fullName evidence="4">AGA</fullName>
        <ecNumber evidence="4">3.5.1.26</ecNumber>
    </submittedName>
</protein>
<evidence type="ECO:0000256" key="2">
    <source>
        <dbReference type="PIRSR" id="PIRSR600246-1"/>
    </source>
</evidence>
<dbReference type="EMBL" id="CACVKT020007048">
    <property type="protein sequence ID" value="CAC5404931.1"/>
    <property type="molecule type" value="Genomic_DNA"/>
</dbReference>
<dbReference type="InterPro" id="IPR000246">
    <property type="entry name" value="Peptidase_T2"/>
</dbReference>
<reference evidence="4 5" key="1">
    <citation type="submission" date="2020-06" db="EMBL/GenBank/DDBJ databases">
        <authorList>
            <person name="Li R."/>
            <person name="Bekaert M."/>
        </authorList>
    </citation>
    <scope>NUCLEOTIDE SEQUENCE [LARGE SCALE GENOMIC DNA]</scope>
    <source>
        <strain evidence="5">wild</strain>
    </source>
</reference>
<dbReference type="PANTHER" id="PTHR10188:SF16">
    <property type="entry name" value="N(4)-(BETA-N-ACETYLGLUCOSAMINYL)-L-ASPARAGINASE-LIKE"/>
    <property type="match status" value="1"/>
</dbReference>
<dbReference type="Proteomes" id="UP000507470">
    <property type="component" value="Unassembled WGS sequence"/>
</dbReference>
<dbReference type="EC" id="3.5.1.26" evidence="4"/>
<dbReference type="GO" id="GO:0005737">
    <property type="term" value="C:cytoplasm"/>
    <property type="evidence" value="ECO:0007669"/>
    <property type="project" value="TreeGrafter"/>
</dbReference>
<evidence type="ECO:0000256" key="1">
    <source>
        <dbReference type="ARBA" id="ARBA00010872"/>
    </source>
</evidence>
<dbReference type="SUPFAM" id="SSF56235">
    <property type="entry name" value="N-terminal nucleophile aminohydrolases (Ntn hydrolases)"/>
    <property type="match status" value="1"/>
</dbReference>
<keyword evidence="5" id="KW-1185">Reference proteome</keyword>
<organism evidence="4 5">
    <name type="scientific">Mytilus coruscus</name>
    <name type="common">Sea mussel</name>
    <dbReference type="NCBI Taxonomy" id="42192"/>
    <lineage>
        <taxon>Eukaryota</taxon>
        <taxon>Metazoa</taxon>
        <taxon>Spiralia</taxon>
        <taxon>Lophotrochozoa</taxon>
        <taxon>Mollusca</taxon>
        <taxon>Bivalvia</taxon>
        <taxon>Autobranchia</taxon>
        <taxon>Pteriomorphia</taxon>
        <taxon>Mytilida</taxon>
        <taxon>Mytiloidea</taxon>
        <taxon>Mytilidae</taxon>
        <taxon>Mytilinae</taxon>
        <taxon>Mytilus</taxon>
    </lineage>
</organism>
<feature type="site" description="Cleavage; by autolysis" evidence="3">
    <location>
        <begin position="148"/>
        <end position="149"/>
    </location>
</feature>
<accession>A0A6J8DB71</accession>
<comment type="similarity">
    <text evidence="1">Belongs to the Ntn-hydrolase family.</text>
</comment>
<dbReference type="Pfam" id="PF01112">
    <property type="entry name" value="Asparaginase_2"/>
    <property type="match status" value="1"/>
</dbReference>
<dbReference type="PANTHER" id="PTHR10188">
    <property type="entry name" value="L-ASPARAGINASE"/>
    <property type="match status" value="1"/>
</dbReference>
<dbReference type="AlphaFoldDB" id="A0A6J8DB71"/>
<sequence length="299" mass="32089">MYKVIVGTWSFSYEAVTTARNVLLSSQSSIHSIEKGVNSIEENMNYGPCIVGVGGPRNSHGFLEMDAAVMNGRHLQFGAVTALKGFSKPISVARSVMERCTHSMLTAEGARIFAEKEGFTFNPELASEANISESYCQNNGEMPPQSHDTLGLIVLDGDDISCGVSTSGMPNKHPGRVGDSALPGNGLYADVSGGAACCSGDGDFILKFCPAFHVVQLLKQGKEPKEACNIVISDMKNRSSANFEISIIAVNMKGEYGAGTTVESWKDPLEKDKTYNGFPYVVWTSGMDEPVCLCQETIT</sequence>
<evidence type="ECO:0000313" key="5">
    <source>
        <dbReference type="Proteomes" id="UP000507470"/>
    </source>
</evidence>
<feature type="active site" description="Nucleophile" evidence="2">
    <location>
        <position position="149"/>
    </location>
</feature>
<gene>
    <name evidence="4" type="ORF">MCOR_38664</name>
</gene>
<evidence type="ECO:0000256" key="3">
    <source>
        <dbReference type="PIRSR" id="PIRSR600246-3"/>
    </source>
</evidence>
<dbReference type="InterPro" id="IPR029055">
    <property type="entry name" value="Ntn_hydrolases_N"/>
</dbReference>
<name>A0A6J8DB71_MYTCO</name>
<dbReference type="FunFam" id="3.60.20.30:FF:000005">
    <property type="entry name" value="N(4)-(Beta-N-acetylglucosaminyl)-L-asparaginase"/>
    <property type="match status" value="1"/>
</dbReference>
<dbReference type="Gene3D" id="3.60.20.30">
    <property type="entry name" value="(Glycosyl)asparaginase"/>
    <property type="match status" value="1"/>
</dbReference>
<keyword evidence="4" id="KW-0378">Hydrolase</keyword>
<proteinExistence type="inferred from homology"/>
<dbReference type="OrthoDB" id="2262349at2759"/>
<evidence type="ECO:0000313" key="4">
    <source>
        <dbReference type="EMBL" id="CAC5404931.1"/>
    </source>
</evidence>